<organism evidence="1 2">
    <name type="scientific">Triticum turgidum subsp. durum</name>
    <name type="common">Durum wheat</name>
    <name type="synonym">Triticum durum</name>
    <dbReference type="NCBI Taxonomy" id="4567"/>
    <lineage>
        <taxon>Eukaryota</taxon>
        <taxon>Viridiplantae</taxon>
        <taxon>Streptophyta</taxon>
        <taxon>Embryophyta</taxon>
        <taxon>Tracheophyta</taxon>
        <taxon>Spermatophyta</taxon>
        <taxon>Magnoliopsida</taxon>
        <taxon>Liliopsida</taxon>
        <taxon>Poales</taxon>
        <taxon>Poaceae</taxon>
        <taxon>BOP clade</taxon>
        <taxon>Pooideae</taxon>
        <taxon>Triticodae</taxon>
        <taxon>Triticeae</taxon>
        <taxon>Triticinae</taxon>
        <taxon>Triticum</taxon>
    </lineage>
</organism>
<dbReference type="Proteomes" id="UP000324705">
    <property type="component" value="Chromosome 6B"/>
</dbReference>
<dbReference type="GO" id="GO:0051010">
    <property type="term" value="F:microtubule plus-end binding"/>
    <property type="evidence" value="ECO:0007669"/>
    <property type="project" value="InterPro"/>
</dbReference>
<dbReference type="InterPro" id="IPR045110">
    <property type="entry name" value="XMAP215"/>
</dbReference>
<dbReference type="GO" id="GO:0030951">
    <property type="term" value="P:establishment or maintenance of microtubule cytoskeleton polarity"/>
    <property type="evidence" value="ECO:0007669"/>
    <property type="project" value="InterPro"/>
</dbReference>
<keyword evidence="2" id="KW-1185">Reference proteome</keyword>
<evidence type="ECO:0000313" key="1">
    <source>
        <dbReference type="EMBL" id="VAI61127.1"/>
    </source>
</evidence>
<dbReference type="Gramene" id="TRITD6Bv1G186310.1">
    <property type="protein sequence ID" value="TRITD6Bv1G186310.1"/>
    <property type="gene ID" value="TRITD6Bv1G186310"/>
</dbReference>
<name>A0A9R0YTS3_TRITD</name>
<dbReference type="GO" id="GO:0046785">
    <property type="term" value="P:microtubule polymerization"/>
    <property type="evidence" value="ECO:0007669"/>
    <property type="project" value="InterPro"/>
</dbReference>
<protein>
    <submittedName>
        <fullName evidence="1">Uncharacterized protein</fullName>
    </submittedName>
</protein>
<dbReference type="AlphaFoldDB" id="A0A9R0YTS3"/>
<dbReference type="GO" id="GO:0007051">
    <property type="term" value="P:spindle organization"/>
    <property type="evidence" value="ECO:0007669"/>
    <property type="project" value="InterPro"/>
</dbReference>
<evidence type="ECO:0000313" key="2">
    <source>
        <dbReference type="Proteomes" id="UP000324705"/>
    </source>
</evidence>
<dbReference type="PANTHER" id="PTHR12609">
    <property type="entry name" value="MICROTUBULE ASSOCIATED PROTEIN XMAP215"/>
    <property type="match status" value="1"/>
</dbReference>
<sequence length="164" mass="18487">MTNLQGTAARKQQQSCSQALILYIELTIHAQYEKISFLLGLLSLDPSRWPSPTPSESLAIKNQKFSDLVVKCLIKLTKVLQSTIYEVDLDCILQSVHIYLQELGMEEIRRRAGADNKPLRMVKIVLHELVKLRGTAIKGHLSMVPIDSEHTLILISRPLQQLGC</sequence>
<gene>
    <name evidence="1" type="ORF">TRITD_6Bv1G186310</name>
</gene>
<reference evidence="1 2" key="1">
    <citation type="submission" date="2017-09" db="EMBL/GenBank/DDBJ databases">
        <authorList>
            <consortium name="International Durum Wheat Genome Sequencing Consortium (IDWGSC)"/>
            <person name="Milanesi L."/>
        </authorList>
    </citation>
    <scope>NUCLEOTIDE SEQUENCE [LARGE SCALE GENOMIC DNA]</scope>
    <source>
        <strain evidence="2">cv. Svevo</strain>
    </source>
</reference>
<dbReference type="EMBL" id="LT934122">
    <property type="protein sequence ID" value="VAI61127.1"/>
    <property type="molecule type" value="Genomic_DNA"/>
</dbReference>
<accession>A0A9R0YTS3</accession>
<proteinExistence type="predicted"/>
<dbReference type="GO" id="GO:0061863">
    <property type="term" value="F:microtubule plus end polymerase"/>
    <property type="evidence" value="ECO:0007669"/>
    <property type="project" value="InterPro"/>
</dbReference>